<gene>
    <name evidence="2" type="ORF">g.17768</name>
</gene>
<dbReference type="CDD" id="cd00170">
    <property type="entry name" value="SEC14"/>
    <property type="match status" value="1"/>
</dbReference>
<dbReference type="InterPro" id="IPR001251">
    <property type="entry name" value="CRAL-TRIO_dom"/>
</dbReference>
<sequence>MATKCPLVPLNKDQFKDLCKEINLKPEQLEKDVKTLAAWIELQPHLPQDAFDEMMLGAFITSGKNSLEIAKQKIDMYLTNRLSCPELYGNRDPYAEDIMQNEKVSGLFTLLQTTSEGYRVNMNTIIDTNPDNYNYIAHIKRFLNLFDVRFKSEKYLRGDYFVFDLKGVSLMHITKCTPSLSKKFVHCIKDSTPLRVKGLFFINAPSITEMILNIFKPFLGQKLIKRIHVFSGDHTNLYKYIQRDILPNEYGGKSGNMNDLHNSWNEYVKSHRNWFLQDVKRIINESKRPEKSVYKPKQLFGIEGSFKTLTID</sequence>
<dbReference type="SMART" id="SM00516">
    <property type="entry name" value="SEC14"/>
    <property type="match status" value="1"/>
</dbReference>
<proteinExistence type="predicted"/>
<dbReference type="PROSITE" id="PS50191">
    <property type="entry name" value="CRAL_TRIO"/>
    <property type="match status" value="1"/>
</dbReference>
<dbReference type="Gene3D" id="3.40.525.10">
    <property type="entry name" value="CRAL-TRIO lipid binding domain"/>
    <property type="match status" value="1"/>
</dbReference>
<dbReference type="PANTHER" id="PTHR10174:SF224">
    <property type="entry name" value="RETINOL-BINDING PROTEIN PINTA"/>
    <property type="match status" value="1"/>
</dbReference>
<organism evidence="2">
    <name type="scientific">Clastoptera arizonana</name>
    <name type="common">Arizona spittle bug</name>
    <dbReference type="NCBI Taxonomy" id="38151"/>
    <lineage>
        <taxon>Eukaryota</taxon>
        <taxon>Metazoa</taxon>
        <taxon>Ecdysozoa</taxon>
        <taxon>Arthropoda</taxon>
        <taxon>Hexapoda</taxon>
        <taxon>Insecta</taxon>
        <taxon>Pterygota</taxon>
        <taxon>Neoptera</taxon>
        <taxon>Paraneoptera</taxon>
        <taxon>Hemiptera</taxon>
        <taxon>Auchenorrhyncha</taxon>
        <taxon>Cercopoidea</taxon>
        <taxon>Clastopteridae</taxon>
        <taxon>Clastoptera</taxon>
    </lineage>
</organism>
<evidence type="ECO:0000313" key="2">
    <source>
        <dbReference type="EMBL" id="JAS22407.1"/>
    </source>
</evidence>
<dbReference type="PRINTS" id="PR00180">
    <property type="entry name" value="CRETINALDHBP"/>
</dbReference>
<dbReference type="Pfam" id="PF00650">
    <property type="entry name" value="CRAL_TRIO"/>
    <property type="match status" value="1"/>
</dbReference>
<dbReference type="GO" id="GO:1902936">
    <property type="term" value="F:phosphatidylinositol bisphosphate binding"/>
    <property type="evidence" value="ECO:0007669"/>
    <property type="project" value="TreeGrafter"/>
</dbReference>
<dbReference type="GO" id="GO:0016020">
    <property type="term" value="C:membrane"/>
    <property type="evidence" value="ECO:0007669"/>
    <property type="project" value="TreeGrafter"/>
</dbReference>
<dbReference type="SUPFAM" id="SSF46938">
    <property type="entry name" value="CRAL/TRIO N-terminal domain"/>
    <property type="match status" value="1"/>
</dbReference>
<dbReference type="EMBL" id="GEDC01014891">
    <property type="protein sequence ID" value="JAS22407.1"/>
    <property type="molecule type" value="Transcribed_RNA"/>
</dbReference>
<accession>A0A1B6D9N7</accession>
<evidence type="ECO:0000259" key="1">
    <source>
        <dbReference type="PROSITE" id="PS50191"/>
    </source>
</evidence>
<dbReference type="InterPro" id="IPR036865">
    <property type="entry name" value="CRAL-TRIO_dom_sf"/>
</dbReference>
<dbReference type="InterPro" id="IPR036273">
    <property type="entry name" value="CRAL/TRIO_N_dom_sf"/>
</dbReference>
<protein>
    <recommendedName>
        <fullName evidence="1">CRAL-TRIO domain-containing protein</fullName>
    </recommendedName>
</protein>
<feature type="domain" description="CRAL-TRIO" evidence="1">
    <location>
        <begin position="47"/>
        <end position="258"/>
    </location>
</feature>
<dbReference type="SUPFAM" id="SSF52087">
    <property type="entry name" value="CRAL/TRIO domain"/>
    <property type="match status" value="1"/>
</dbReference>
<dbReference type="Gene3D" id="1.20.5.1200">
    <property type="entry name" value="Alpha-tocopherol transfer"/>
    <property type="match status" value="1"/>
</dbReference>
<reference evidence="2" key="1">
    <citation type="submission" date="2015-12" db="EMBL/GenBank/DDBJ databases">
        <title>De novo transcriptome assembly of four potential Pierce s Disease insect vectors from Arizona vineyards.</title>
        <authorList>
            <person name="Tassone E.E."/>
        </authorList>
    </citation>
    <scope>NUCLEOTIDE SEQUENCE</scope>
</reference>
<dbReference type="PANTHER" id="PTHR10174">
    <property type="entry name" value="ALPHA-TOCOPHEROL TRANSFER PROTEIN-RELATED"/>
    <property type="match status" value="1"/>
</dbReference>
<dbReference type="AlphaFoldDB" id="A0A1B6D9N7"/>
<name>A0A1B6D9N7_9HEMI</name>